<gene>
    <name evidence="1" type="ORF">CCAX7_36220</name>
</gene>
<organism evidence="1 2">
    <name type="scientific">Capsulimonas corticalis</name>
    <dbReference type="NCBI Taxonomy" id="2219043"/>
    <lineage>
        <taxon>Bacteria</taxon>
        <taxon>Bacillati</taxon>
        <taxon>Armatimonadota</taxon>
        <taxon>Armatimonadia</taxon>
        <taxon>Capsulimonadales</taxon>
        <taxon>Capsulimonadaceae</taxon>
        <taxon>Capsulimonas</taxon>
    </lineage>
</organism>
<dbReference type="KEGG" id="ccot:CCAX7_36220"/>
<sequence>MKRSGAYTTLPARTVTPAAFMRMIEQTFAEALESAPDDANLHRLQTTVIALRAAGRPGAADDEMRKWYAKRQT</sequence>
<dbReference type="RefSeq" id="WP_119325203.1">
    <property type="nucleotide sequence ID" value="NZ_AP025739.1"/>
</dbReference>
<evidence type="ECO:0000313" key="1">
    <source>
        <dbReference type="EMBL" id="BDI31571.1"/>
    </source>
</evidence>
<dbReference type="AlphaFoldDB" id="A0A402D704"/>
<proteinExistence type="predicted"/>
<dbReference type="EMBL" id="AP025739">
    <property type="protein sequence ID" value="BDI31571.1"/>
    <property type="molecule type" value="Genomic_DNA"/>
</dbReference>
<evidence type="ECO:0000313" key="2">
    <source>
        <dbReference type="Proteomes" id="UP000287394"/>
    </source>
</evidence>
<dbReference type="Proteomes" id="UP000287394">
    <property type="component" value="Chromosome"/>
</dbReference>
<name>A0A402D704_9BACT</name>
<protein>
    <submittedName>
        <fullName evidence="1">Uncharacterized protein</fullName>
    </submittedName>
</protein>
<accession>A0A402D704</accession>
<reference evidence="1 2" key="1">
    <citation type="journal article" date="2019" name="Int. J. Syst. Evol. Microbiol.">
        <title>Capsulimonas corticalis gen. nov., sp. nov., an aerobic capsulated bacterium, of a novel bacterial order, Capsulimonadales ord. nov., of the class Armatimonadia of the phylum Armatimonadetes.</title>
        <authorList>
            <person name="Li J."/>
            <person name="Kudo C."/>
            <person name="Tonouchi A."/>
        </authorList>
    </citation>
    <scope>NUCLEOTIDE SEQUENCE [LARGE SCALE GENOMIC DNA]</scope>
    <source>
        <strain evidence="1 2">AX-7</strain>
    </source>
</reference>
<keyword evidence="2" id="KW-1185">Reference proteome</keyword>